<comment type="function">
    <text evidence="9">Component of the transport system for branched-chain amino acids.</text>
</comment>
<evidence type="ECO:0000256" key="7">
    <source>
        <dbReference type="ARBA" id="ARBA00022989"/>
    </source>
</evidence>
<dbReference type="GO" id="GO:0015820">
    <property type="term" value="P:L-leucine transport"/>
    <property type="evidence" value="ECO:0007669"/>
    <property type="project" value="TreeGrafter"/>
</dbReference>
<feature type="transmembrane region" description="Helical" evidence="9">
    <location>
        <begin position="377"/>
        <end position="397"/>
    </location>
</feature>
<keyword evidence="11" id="KW-1185">Reference proteome</keyword>
<dbReference type="GO" id="GO:0005304">
    <property type="term" value="F:L-valine transmembrane transporter activity"/>
    <property type="evidence" value="ECO:0007669"/>
    <property type="project" value="TreeGrafter"/>
</dbReference>
<dbReference type="PANTHER" id="PTHR30588:SF0">
    <property type="entry name" value="BRANCHED-CHAIN AMINO ACID PERMEASE BRNQ"/>
    <property type="match status" value="1"/>
</dbReference>
<evidence type="ECO:0000256" key="6">
    <source>
        <dbReference type="ARBA" id="ARBA00022970"/>
    </source>
</evidence>
<evidence type="ECO:0000313" key="10">
    <source>
        <dbReference type="EMBL" id="SDC58357.1"/>
    </source>
</evidence>
<keyword evidence="6 9" id="KW-0029">Amino-acid transport</keyword>
<dbReference type="GO" id="GO:0015188">
    <property type="term" value="F:L-isoleucine transmembrane transporter activity"/>
    <property type="evidence" value="ECO:0007669"/>
    <property type="project" value="TreeGrafter"/>
</dbReference>
<evidence type="ECO:0000256" key="3">
    <source>
        <dbReference type="ARBA" id="ARBA00022448"/>
    </source>
</evidence>
<evidence type="ECO:0000256" key="8">
    <source>
        <dbReference type="ARBA" id="ARBA00023136"/>
    </source>
</evidence>
<evidence type="ECO:0000256" key="5">
    <source>
        <dbReference type="ARBA" id="ARBA00022692"/>
    </source>
</evidence>
<evidence type="ECO:0000313" key="11">
    <source>
        <dbReference type="Proteomes" id="UP000198943"/>
    </source>
</evidence>
<comment type="similarity">
    <text evidence="2 9">Belongs to the branched chain amino acid transporter family.</text>
</comment>
<dbReference type="Proteomes" id="UP000198943">
    <property type="component" value="Unassembled WGS sequence"/>
</dbReference>
<dbReference type="InterPro" id="IPR004685">
    <property type="entry name" value="Brnchd-chn_aa_trnsp_Livcs"/>
</dbReference>
<dbReference type="RefSeq" id="WP_176760487.1">
    <property type="nucleotide sequence ID" value="NZ_FMYW01000010.1"/>
</dbReference>
<feature type="transmembrane region" description="Helical" evidence="9">
    <location>
        <begin position="344"/>
        <end position="365"/>
    </location>
</feature>
<dbReference type="EMBL" id="FMYW01000010">
    <property type="protein sequence ID" value="SDC58357.1"/>
    <property type="molecule type" value="Genomic_DNA"/>
</dbReference>
<name>A0A1G6MT18_9FIRM</name>
<evidence type="ECO:0000256" key="4">
    <source>
        <dbReference type="ARBA" id="ARBA00022475"/>
    </source>
</evidence>
<dbReference type="AlphaFoldDB" id="A0A1G6MT18"/>
<evidence type="ECO:0000256" key="9">
    <source>
        <dbReference type="RuleBase" id="RU362122"/>
    </source>
</evidence>
<feature type="transmembrane region" description="Helical" evidence="9">
    <location>
        <begin position="284"/>
        <end position="309"/>
    </location>
</feature>
<accession>A0A1G6MT18</accession>
<feature type="transmembrane region" description="Helical" evidence="9">
    <location>
        <begin position="321"/>
        <end position="338"/>
    </location>
</feature>
<evidence type="ECO:0000256" key="1">
    <source>
        <dbReference type="ARBA" id="ARBA00004651"/>
    </source>
</evidence>
<feature type="transmembrane region" description="Helical" evidence="9">
    <location>
        <begin position="43"/>
        <end position="68"/>
    </location>
</feature>
<keyword evidence="5 9" id="KW-0812">Transmembrane</keyword>
<feature type="transmembrane region" description="Helical" evidence="9">
    <location>
        <begin position="152"/>
        <end position="175"/>
    </location>
</feature>
<dbReference type="NCBIfam" id="TIGR00796">
    <property type="entry name" value="livcs"/>
    <property type="match status" value="1"/>
</dbReference>
<dbReference type="GO" id="GO:0015190">
    <property type="term" value="F:L-leucine transmembrane transporter activity"/>
    <property type="evidence" value="ECO:0007669"/>
    <property type="project" value="TreeGrafter"/>
</dbReference>
<feature type="transmembrane region" description="Helical" evidence="9">
    <location>
        <begin position="195"/>
        <end position="214"/>
    </location>
</feature>
<dbReference type="GO" id="GO:0005886">
    <property type="term" value="C:plasma membrane"/>
    <property type="evidence" value="ECO:0007669"/>
    <property type="project" value="UniProtKB-SubCell"/>
</dbReference>
<keyword evidence="7 9" id="KW-1133">Transmembrane helix</keyword>
<feature type="transmembrane region" description="Helical" evidence="9">
    <location>
        <begin position="226"/>
        <end position="248"/>
    </location>
</feature>
<dbReference type="GO" id="GO:0015818">
    <property type="term" value="P:isoleucine transport"/>
    <property type="evidence" value="ECO:0007669"/>
    <property type="project" value="TreeGrafter"/>
</dbReference>
<keyword evidence="3 9" id="KW-0813">Transport</keyword>
<feature type="transmembrane region" description="Helical" evidence="9">
    <location>
        <begin position="412"/>
        <end position="429"/>
    </location>
</feature>
<dbReference type="PANTHER" id="PTHR30588">
    <property type="entry name" value="BRANCHED-CHAIN AMINO ACID TRANSPORT SYSTEM 2 CARRIER PROTEIN"/>
    <property type="match status" value="1"/>
</dbReference>
<gene>
    <name evidence="10" type="ORF">SAMN04487864_110111</name>
</gene>
<dbReference type="Pfam" id="PF05525">
    <property type="entry name" value="Branch_AA_trans"/>
    <property type="match status" value="1"/>
</dbReference>
<organism evidence="10 11">
    <name type="scientific">Succiniclasticum ruminis</name>
    <dbReference type="NCBI Taxonomy" id="40841"/>
    <lineage>
        <taxon>Bacteria</taxon>
        <taxon>Bacillati</taxon>
        <taxon>Bacillota</taxon>
        <taxon>Negativicutes</taxon>
        <taxon>Acidaminococcales</taxon>
        <taxon>Acidaminococcaceae</taxon>
        <taxon>Succiniclasticum</taxon>
    </lineage>
</organism>
<feature type="transmembrane region" description="Helical" evidence="9">
    <location>
        <begin position="80"/>
        <end position="101"/>
    </location>
</feature>
<reference evidence="11" key="1">
    <citation type="submission" date="2016-10" db="EMBL/GenBank/DDBJ databases">
        <authorList>
            <person name="Varghese N."/>
            <person name="Submissions S."/>
        </authorList>
    </citation>
    <scope>NUCLEOTIDE SEQUENCE [LARGE SCALE GENOMIC DNA]</scope>
    <source>
        <strain evidence="11">DSM 11005</strain>
    </source>
</reference>
<keyword evidence="4" id="KW-1003">Cell membrane</keyword>
<proteinExistence type="inferred from homology"/>
<evidence type="ECO:0000256" key="2">
    <source>
        <dbReference type="ARBA" id="ARBA00008540"/>
    </source>
</evidence>
<sequence>MNNSLSLSKLIPVSLVLFSSFFGAGNLLFPPLFGYLAGSNLNIATLGFCITGVSLPILGVLAIAMTGGTDLTEVAAPVNIAYAKIIMFLSSMAIGPLFAIPRTAAFSYEIGIKPLLGTTEAWQLALYSALYFAFSFYVANNPSKVLNWLGKILTPALLVCLAVLFVKVLLAPSFVPGAPQDAYLNTPFLKGFQEGYNTMDLLASFLFGAATLTSIKTLGIEGKKNLIRTCLCAGLIAAGLLAVIYYFLGYAGAEAHRYLSGEFSNGAGILVATAHEYLGAGGTAILSAIIILACLTTSIGLIAAIADYFHILFNQKLSKKTMGFLVALLSFLLSNFGLDMIIKMAIPVLCFLYPVMIALALLNVFGFGGNKRVFRCTMWIVTLFAVVEGLKAAAIPVPMESILASVPLYTEGFGWFTVAVIGAAVGVIWDKMKS</sequence>
<feature type="transmembrane region" description="Helical" evidence="9">
    <location>
        <begin position="121"/>
        <end position="140"/>
    </location>
</feature>
<feature type="transmembrane region" description="Helical" evidence="9">
    <location>
        <begin position="12"/>
        <end position="37"/>
    </location>
</feature>
<comment type="subcellular location">
    <subcellularLocation>
        <location evidence="1 9">Cell membrane</location>
        <topology evidence="1 9">Multi-pass membrane protein</topology>
    </subcellularLocation>
</comment>
<protein>
    <recommendedName>
        <fullName evidence="9">Branched-chain amino acid transport system carrier protein</fullName>
    </recommendedName>
</protein>
<keyword evidence="8 9" id="KW-0472">Membrane</keyword>